<proteinExistence type="predicted"/>
<dbReference type="STRING" id="1612.ABB44_10255"/>
<dbReference type="RefSeq" id="WP_010019863.1">
    <property type="nucleotide sequence ID" value="NZ_BHYW01000027.1"/>
</dbReference>
<organism evidence="1 2">
    <name type="scientific">Companilactobacillus farciminis</name>
    <dbReference type="NCBI Taxonomy" id="1612"/>
    <lineage>
        <taxon>Bacteria</taxon>
        <taxon>Bacillati</taxon>
        <taxon>Bacillota</taxon>
        <taxon>Bacilli</taxon>
        <taxon>Lactobacillales</taxon>
        <taxon>Lactobacillaceae</taxon>
        <taxon>Companilactobacillus</taxon>
    </lineage>
</organism>
<dbReference type="Proteomes" id="UP000295257">
    <property type="component" value="Unassembled WGS sequence"/>
</dbReference>
<dbReference type="EMBL" id="PUFN01000017">
    <property type="protein sequence ID" value="TDG72309.1"/>
    <property type="molecule type" value="Genomic_DNA"/>
</dbReference>
<evidence type="ECO:0000313" key="2">
    <source>
        <dbReference type="Proteomes" id="UP000295257"/>
    </source>
</evidence>
<evidence type="ECO:0000313" key="1">
    <source>
        <dbReference type="EMBL" id="TDG72309.1"/>
    </source>
</evidence>
<gene>
    <name evidence="1" type="ORF">C5L30_001120</name>
</gene>
<accession>A0A4R5NFC1</accession>
<sequence>MKFKSLFEVIPETWEIEFKDRDTAHKIYDEVKSKYNDNLGPITVNNDTWYIGTKLSDEEFKKDIVEFLDQFDIEQSQYSVDKTEVGKFWSPL</sequence>
<dbReference type="OrthoDB" id="2303383at2"/>
<dbReference type="AlphaFoldDB" id="A0A4R5NFC1"/>
<keyword evidence="2" id="KW-1185">Reference proteome</keyword>
<name>A0A4R5NFC1_9LACO</name>
<reference evidence="1 2" key="1">
    <citation type="journal article" date="2019" name="Appl. Microbiol. Biotechnol.">
        <title>Uncovering carbohydrate metabolism through a genotype-phenotype association study of 56 lactic acid bacteria genomes.</title>
        <authorList>
            <person name="Buron-Moles G."/>
            <person name="Chailyan A."/>
            <person name="Dolejs I."/>
            <person name="Forster J."/>
            <person name="Miks M.H."/>
        </authorList>
    </citation>
    <scope>NUCLEOTIDE SEQUENCE [LARGE SCALE GENOMIC DNA]</scope>
    <source>
        <strain evidence="1 2">ATCC 29644</strain>
    </source>
</reference>
<protein>
    <submittedName>
        <fullName evidence="1">Uncharacterized protein</fullName>
    </submittedName>
</protein>
<comment type="caution">
    <text evidence="1">The sequence shown here is derived from an EMBL/GenBank/DDBJ whole genome shotgun (WGS) entry which is preliminary data.</text>
</comment>